<reference evidence="8" key="1">
    <citation type="submission" date="2010-05" db="EMBL/GenBank/DDBJ databases">
        <title>Mitochondrial targeting in Polytomella.</title>
        <authorList>
            <person name="Atteia A."/>
            <person name="van Lis R."/>
        </authorList>
    </citation>
    <scope>NUCLEOTIDE SEQUENCE</scope>
</reference>
<proteinExistence type="evidence at transcript level"/>
<feature type="region of interest" description="Disordered" evidence="7">
    <location>
        <begin position="70"/>
        <end position="95"/>
    </location>
</feature>
<sequence>MSVRIGSRVASVLARSVRSASANKASSFIQKNLVAVAASRSLIPVTAKSDAAPSFSTFASQQCFFSSTQNTATEANGNSDEATTAKDGTPEETKSVDDLLAQIQKLEENAAATTKQNEQLTDALKRSLAEMENLRVRTTREVENAKKFALQNFVKALFDVSDNLERAAGVVPKDAVADDSTADAAKLRKMLKGLHEGVLATETIMMSVLKKQGVVRFDPTGEAFDPNFHNALFDMPDPTKENGTIAIVTKKGYTLNERVVRPAEVGVVRNS</sequence>
<dbReference type="InterPro" id="IPR013805">
    <property type="entry name" value="GrpE_CC"/>
</dbReference>
<keyword evidence="6" id="KW-0175">Coiled coil</keyword>
<keyword evidence="3 4" id="KW-0143">Chaperone</keyword>
<evidence type="ECO:0000256" key="1">
    <source>
        <dbReference type="ARBA" id="ARBA00004305"/>
    </source>
</evidence>
<evidence type="ECO:0000256" key="2">
    <source>
        <dbReference type="ARBA" id="ARBA00009054"/>
    </source>
</evidence>
<dbReference type="PANTHER" id="PTHR21237:SF23">
    <property type="entry name" value="GRPE PROTEIN HOMOLOG, MITOCHONDRIAL"/>
    <property type="match status" value="1"/>
</dbReference>
<evidence type="ECO:0000313" key="8">
    <source>
        <dbReference type="EMBL" id="CBM40837.1"/>
    </source>
</evidence>
<dbReference type="GO" id="GO:0006457">
    <property type="term" value="P:protein folding"/>
    <property type="evidence" value="ECO:0007669"/>
    <property type="project" value="InterPro"/>
</dbReference>
<evidence type="ECO:0000256" key="7">
    <source>
        <dbReference type="SAM" id="MobiDB-lite"/>
    </source>
</evidence>
<dbReference type="PRINTS" id="PR00773">
    <property type="entry name" value="GRPEPROTEIN"/>
</dbReference>
<evidence type="ECO:0000256" key="3">
    <source>
        <dbReference type="ARBA" id="ARBA00023186"/>
    </source>
</evidence>
<organism evidence="8">
    <name type="scientific">Polytomella sp. Pringsheim 198.80</name>
    <dbReference type="NCBI Taxonomy" id="37502"/>
    <lineage>
        <taxon>Eukaryota</taxon>
        <taxon>Viridiplantae</taxon>
        <taxon>Chlorophyta</taxon>
        <taxon>core chlorophytes</taxon>
        <taxon>Chlorophyceae</taxon>
        <taxon>CS clade</taxon>
        <taxon>Chlamydomonadales</taxon>
        <taxon>Chlamydomonadaceae</taxon>
        <taxon>Polytomella</taxon>
    </lineage>
</organism>
<comment type="function">
    <text evidence="4">Essential component of the PAM complex, a complex required for the translocation of transit peptide-containing proteins from the inner membrane into the mitochondrial matrix in an ATP-dependent manner.</text>
</comment>
<protein>
    <recommendedName>
        <fullName evidence="4">GrpE protein homolog</fullName>
    </recommendedName>
</protein>
<dbReference type="HAMAP" id="MF_01151">
    <property type="entry name" value="GrpE"/>
    <property type="match status" value="1"/>
</dbReference>
<dbReference type="EMBL" id="FN868842">
    <property type="protein sequence ID" value="CBM40837.1"/>
    <property type="molecule type" value="mRNA"/>
</dbReference>
<dbReference type="AlphaFoldDB" id="A0A024FSJ0"/>
<dbReference type="PROSITE" id="PS01071">
    <property type="entry name" value="GRPE"/>
    <property type="match status" value="1"/>
</dbReference>
<name>A0A024FSJ0_9CHLO</name>
<evidence type="ECO:0000256" key="4">
    <source>
        <dbReference type="RuleBase" id="RU000640"/>
    </source>
</evidence>
<feature type="compositionally biased region" description="Polar residues" evidence="7">
    <location>
        <begin position="70"/>
        <end position="82"/>
    </location>
</feature>
<dbReference type="CDD" id="cd00446">
    <property type="entry name" value="GrpE"/>
    <property type="match status" value="1"/>
</dbReference>
<gene>
    <name evidence="8" type="primary">mge1</name>
</gene>
<dbReference type="Gene3D" id="2.30.22.10">
    <property type="entry name" value="Head domain of nucleotide exchange factor GrpE"/>
    <property type="match status" value="1"/>
</dbReference>
<dbReference type="SUPFAM" id="SSF58014">
    <property type="entry name" value="Coiled-coil domain of nucleotide exchange factor GrpE"/>
    <property type="match status" value="1"/>
</dbReference>
<keyword evidence="4" id="KW-0496">Mitochondrion</keyword>
<dbReference type="PANTHER" id="PTHR21237">
    <property type="entry name" value="GRPE PROTEIN"/>
    <property type="match status" value="1"/>
</dbReference>
<dbReference type="GO" id="GO:0051082">
    <property type="term" value="F:unfolded protein binding"/>
    <property type="evidence" value="ECO:0007669"/>
    <property type="project" value="TreeGrafter"/>
</dbReference>
<dbReference type="GO" id="GO:0030150">
    <property type="term" value="P:protein import into mitochondrial matrix"/>
    <property type="evidence" value="ECO:0007669"/>
    <property type="project" value="TreeGrafter"/>
</dbReference>
<dbReference type="Gene3D" id="3.90.20.20">
    <property type="match status" value="1"/>
</dbReference>
<accession>A0A024FSJ0</accession>
<dbReference type="FunFam" id="2.30.22.10:FF:000002">
    <property type="entry name" value="GrpE protein homolog"/>
    <property type="match status" value="1"/>
</dbReference>
<comment type="subcellular location">
    <subcellularLocation>
        <location evidence="1 4">Mitochondrion matrix</location>
    </subcellularLocation>
</comment>
<dbReference type="Pfam" id="PF01025">
    <property type="entry name" value="GrpE"/>
    <property type="match status" value="1"/>
</dbReference>
<evidence type="ECO:0000256" key="5">
    <source>
        <dbReference type="RuleBase" id="RU004478"/>
    </source>
</evidence>
<dbReference type="SUPFAM" id="SSF51064">
    <property type="entry name" value="Head domain of nucleotide exchange factor GrpE"/>
    <property type="match status" value="1"/>
</dbReference>
<feature type="coiled-coil region" evidence="6">
    <location>
        <begin position="96"/>
        <end position="137"/>
    </location>
</feature>
<dbReference type="InterPro" id="IPR000740">
    <property type="entry name" value="GrpE"/>
</dbReference>
<evidence type="ECO:0000256" key="6">
    <source>
        <dbReference type="SAM" id="Coils"/>
    </source>
</evidence>
<dbReference type="GO" id="GO:0051087">
    <property type="term" value="F:protein-folding chaperone binding"/>
    <property type="evidence" value="ECO:0007669"/>
    <property type="project" value="InterPro"/>
</dbReference>
<dbReference type="GO" id="GO:0001405">
    <property type="term" value="C:PAM complex, Tim23 associated import motor"/>
    <property type="evidence" value="ECO:0007669"/>
    <property type="project" value="TreeGrafter"/>
</dbReference>
<dbReference type="GO" id="GO:0042803">
    <property type="term" value="F:protein homodimerization activity"/>
    <property type="evidence" value="ECO:0007669"/>
    <property type="project" value="InterPro"/>
</dbReference>
<dbReference type="InterPro" id="IPR009012">
    <property type="entry name" value="GrpE_head"/>
</dbReference>
<dbReference type="GO" id="GO:0000774">
    <property type="term" value="F:adenyl-nucleotide exchange factor activity"/>
    <property type="evidence" value="ECO:0007669"/>
    <property type="project" value="InterPro"/>
</dbReference>
<comment type="similarity">
    <text evidence="2 5">Belongs to the GrpE family.</text>
</comment>